<reference evidence="3 4" key="1">
    <citation type="submission" date="2018-08" db="EMBL/GenBank/DDBJ databases">
        <title>Bacillus jemisoniae sp. nov., Bacillus chryseoplanitiae sp. nov., Bacillus resnikiae sp. nov., and Bacillus frankliniae sp. nov., isolated from Viking spacecraft and associated surfaces.</title>
        <authorList>
            <person name="Seuylemezian A."/>
            <person name="Vaishampayan P."/>
        </authorList>
    </citation>
    <scope>NUCLEOTIDE SEQUENCE [LARGE SCALE GENOMIC DNA]</scope>
    <source>
        <strain evidence="3 4">MA001</strain>
    </source>
</reference>
<dbReference type="RefSeq" id="WP_119116426.1">
    <property type="nucleotide sequence ID" value="NZ_QWVS01000013.1"/>
</dbReference>
<organism evidence="3 4">
    <name type="scientific">Peribacillus asahii</name>
    <dbReference type="NCBI Taxonomy" id="228899"/>
    <lineage>
        <taxon>Bacteria</taxon>
        <taxon>Bacillati</taxon>
        <taxon>Bacillota</taxon>
        <taxon>Bacilli</taxon>
        <taxon>Bacillales</taxon>
        <taxon>Bacillaceae</taxon>
        <taxon>Peribacillus</taxon>
    </lineage>
</organism>
<evidence type="ECO:0000256" key="1">
    <source>
        <dbReference type="SAM" id="MobiDB-lite"/>
    </source>
</evidence>
<keyword evidence="4" id="KW-1185">Reference proteome</keyword>
<protein>
    <recommendedName>
        <fullName evidence="5">Lipoprotein</fullName>
    </recommendedName>
</protein>
<feature type="compositionally biased region" description="Low complexity" evidence="1">
    <location>
        <begin position="183"/>
        <end position="197"/>
    </location>
</feature>
<comment type="caution">
    <text evidence="3">The sequence shown here is derived from an EMBL/GenBank/DDBJ whole genome shotgun (WGS) entry which is preliminary data.</text>
</comment>
<evidence type="ECO:0000313" key="4">
    <source>
        <dbReference type="Proteomes" id="UP000266016"/>
    </source>
</evidence>
<feature type="compositionally biased region" description="Basic and acidic residues" evidence="1">
    <location>
        <begin position="32"/>
        <end position="57"/>
    </location>
</feature>
<evidence type="ECO:0000313" key="3">
    <source>
        <dbReference type="EMBL" id="RID87031.1"/>
    </source>
</evidence>
<evidence type="ECO:0000256" key="2">
    <source>
        <dbReference type="SAM" id="SignalP"/>
    </source>
</evidence>
<dbReference type="EMBL" id="QWVS01000013">
    <property type="protein sequence ID" value="RID87031.1"/>
    <property type="molecule type" value="Genomic_DNA"/>
</dbReference>
<evidence type="ECO:0008006" key="5">
    <source>
        <dbReference type="Google" id="ProtNLM"/>
    </source>
</evidence>
<feature type="chain" id="PRO_5017439909" description="Lipoprotein" evidence="2">
    <location>
        <begin position="29"/>
        <end position="197"/>
    </location>
</feature>
<accession>A0A398BC58</accession>
<name>A0A398BC58_9BACI</name>
<feature type="signal peptide" evidence="2">
    <location>
        <begin position="1"/>
        <end position="28"/>
    </location>
</feature>
<feature type="region of interest" description="Disordered" evidence="1">
    <location>
        <begin position="26"/>
        <end position="59"/>
    </location>
</feature>
<dbReference type="AlphaFoldDB" id="A0A398BC58"/>
<keyword evidence="2" id="KW-0732">Signal</keyword>
<sequence length="197" mass="21727">MKIKWSSKVLASALAVSLAFSTASFANAQSSDSKKTEQTSKVQKEDKSSKKKEEQKKIVVKSKTGKTVEKRLTNVESSITNITKSINLYFGVTEDTIVDKKLSKKAASKKYNSYKGKLKADINKLRAIDKQLASYKKKHKVNTAEFDALTAKSKELQSLAKAEIQRVKDLAKQASTSKEQNKKTNTTGNTATKESAV</sequence>
<proteinExistence type="predicted"/>
<dbReference type="Proteomes" id="UP000266016">
    <property type="component" value="Unassembled WGS sequence"/>
</dbReference>
<gene>
    <name evidence="3" type="ORF">D1953_06860</name>
</gene>
<feature type="region of interest" description="Disordered" evidence="1">
    <location>
        <begin position="170"/>
        <end position="197"/>
    </location>
</feature>